<dbReference type="InterPro" id="IPR013249">
    <property type="entry name" value="RNA_pol_sigma70_r4_t2"/>
</dbReference>
<evidence type="ECO:0000256" key="3">
    <source>
        <dbReference type="ARBA" id="ARBA00023082"/>
    </source>
</evidence>
<evidence type="ECO:0000256" key="4">
    <source>
        <dbReference type="ARBA" id="ARBA00023163"/>
    </source>
</evidence>
<reference evidence="7 8" key="1">
    <citation type="journal article" date="2015" name="Genome Announc.">
        <title>Draft Genome Sequences of Marine Isolates of Thalassomonas viridans and Thalassomonas actiniarum.</title>
        <authorList>
            <person name="Olonade I."/>
            <person name="van Zyl L.J."/>
            <person name="Trindade M."/>
        </authorList>
    </citation>
    <scope>NUCLEOTIDE SEQUENCE [LARGE SCALE GENOMIC DNA]</scope>
    <source>
        <strain evidence="7 8">XOM25</strain>
    </source>
</reference>
<sequence>MQVNSGGLQKNSQGSKPIAMPADIDNKALTRLVIAIALKRDKQAFTSLFKFFAPKIKRVAATRFNNSEQVNEVLQETMAIVWRKAHLFDVEKGAVTTWVYTIMRNVSFDMLRKVQANKEDNLSDDIWPLAERDIAEAEVFGDHLAKKNILTCLEKLPKNQQMVVKGFYFLEMSQEQLARQLDLPLGTIKSRLRLALSKLKLQLGEDNDQASS</sequence>
<dbReference type="EMBL" id="CP059733">
    <property type="protein sequence ID" value="WDE04186.1"/>
    <property type="molecule type" value="Genomic_DNA"/>
</dbReference>
<dbReference type="InterPro" id="IPR013324">
    <property type="entry name" value="RNA_pol_sigma_r3/r4-like"/>
</dbReference>
<dbReference type="RefSeq" id="WP_084723732.1">
    <property type="nucleotide sequence ID" value="NZ_CP059733.1"/>
</dbReference>
<accession>A0AAF0C8B1</accession>
<dbReference type="Gene3D" id="1.10.10.10">
    <property type="entry name" value="Winged helix-like DNA-binding domain superfamily/Winged helix DNA-binding domain"/>
    <property type="match status" value="1"/>
</dbReference>
<dbReference type="Gene3D" id="1.10.1740.10">
    <property type="match status" value="1"/>
</dbReference>
<dbReference type="PANTHER" id="PTHR43133:SF62">
    <property type="entry name" value="RNA POLYMERASE SIGMA FACTOR SIGZ"/>
    <property type="match status" value="1"/>
</dbReference>
<dbReference type="InterPro" id="IPR007627">
    <property type="entry name" value="RNA_pol_sigma70_r2"/>
</dbReference>
<evidence type="ECO:0000259" key="6">
    <source>
        <dbReference type="Pfam" id="PF08281"/>
    </source>
</evidence>
<dbReference type="InterPro" id="IPR039425">
    <property type="entry name" value="RNA_pol_sigma-70-like"/>
</dbReference>
<proteinExistence type="inferred from homology"/>
<keyword evidence="2" id="KW-0805">Transcription regulation</keyword>
<keyword evidence="8" id="KW-1185">Reference proteome</keyword>
<reference evidence="7 8" key="2">
    <citation type="journal article" date="2022" name="Mar. Drugs">
        <title>Bioassay-Guided Fractionation Leads to the Detection of Cholic Acid Generated by the Rare Thalassomonas sp.</title>
        <authorList>
            <person name="Pheiffer F."/>
            <person name="Schneider Y.K."/>
            <person name="Hansen E.H."/>
            <person name="Andersen J.H."/>
            <person name="Isaksson J."/>
            <person name="Busche T."/>
            <person name="R C."/>
            <person name="Kalinowski J."/>
            <person name="Zyl L.V."/>
            <person name="Trindade M."/>
        </authorList>
    </citation>
    <scope>NUCLEOTIDE SEQUENCE [LARGE SCALE GENOMIC DNA]</scope>
    <source>
        <strain evidence="7 8">XOM25</strain>
    </source>
</reference>
<keyword evidence="4" id="KW-0804">Transcription</keyword>
<dbReference type="Proteomes" id="UP000032352">
    <property type="component" value="Chromosome"/>
</dbReference>
<dbReference type="KEGG" id="tvd:SG34_023015"/>
<gene>
    <name evidence="7" type="ORF">SG34_023015</name>
</gene>
<feature type="domain" description="RNA polymerase sigma factor 70 region 4 type 2" evidence="6">
    <location>
        <begin position="148"/>
        <end position="199"/>
    </location>
</feature>
<feature type="domain" description="RNA polymerase sigma-70 region 2" evidence="5">
    <location>
        <begin position="52"/>
        <end position="114"/>
    </location>
</feature>
<dbReference type="CDD" id="cd06171">
    <property type="entry name" value="Sigma70_r4"/>
    <property type="match status" value="1"/>
</dbReference>
<dbReference type="InterPro" id="IPR014284">
    <property type="entry name" value="RNA_pol_sigma-70_dom"/>
</dbReference>
<evidence type="ECO:0000256" key="2">
    <source>
        <dbReference type="ARBA" id="ARBA00023015"/>
    </source>
</evidence>
<dbReference type="GO" id="GO:0003677">
    <property type="term" value="F:DNA binding"/>
    <property type="evidence" value="ECO:0007669"/>
    <property type="project" value="InterPro"/>
</dbReference>
<dbReference type="AlphaFoldDB" id="A0AAF0C8B1"/>
<dbReference type="Pfam" id="PF08281">
    <property type="entry name" value="Sigma70_r4_2"/>
    <property type="match status" value="1"/>
</dbReference>
<keyword evidence="3" id="KW-0731">Sigma factor</keyword>
<evidence type="ECO:0000259" key="5">
    <source>
        <dbReference type="Pfam" id="PF04542"/>
    </source>
</evidence>
<evidence type="ECO:0000313" key="8">
    <source>
        <dbReference type="Proteomes" id="UP000032352"/>
    </source>
</evidence>
<comment type="similarity">
    <text evidence="1">Belongs to the sigma-70 factor family. ECF subfamily.</text>
</comment>
<dbReference type="SUPFAM" id="SSF88946">
    <property type="entry name" value="Sigma2 domain of RNA polymerase sigma factors"/>
    <property type="match status" value="1"/>
</dbReference>
<dbReference type="PANTHER" id="PTHR43133">
    <property type="entry name" value="RNA POLYMERASE ECF-TYPE SIGMA FACTO"/>
    <property type="match status" value="1"/>
</dbReference>
<organism evidence="7 8">
    <name type="scientific">Thalassomonas viridans</name>
    <dbReference type="NCBI Taxonomy" id="137584"/>
    <lineage>
        <taxon>Bacteria</taxon>
        <taxon>Pseudomonadati</taxon>
        <taxon>Pseudomonadota</taxon>
        <taxon>Gammaproteobacteria</taxon>
        <taxon>Alteromonadales</taxon>
        <taxon>Colwelliaceae</taxon>
        <taxon>Thalassomonas</taxon>
    </lineage>
</organism>
<name>A0AAF0C8B1_9GAMM</name>
<dbReference type="SUPFAM" id="SSF88659">
    <property type="entry name" value="Sigma3 and sigma4 domains of RNA polymerase sigma factors"/>
    <property type="match status" value="1"/>
</dbReference>
<evidence type="ECO:0000256" key="1">
    <source>
        <dbReference type="ARBA" id="ARBA00010641"/>
    </source>
</evidence>
<dbReference type="GO" id="GO:0006352">
    <property type="term" value="P:DNA-templated transcription initiation"/>
    <property type="evidence" value="ECO:0007669"/>
    <property type="project" value="InterPro"/>
</dbReference>
<dbReference type="NCBIfam" id="TIGR02937">
    <property type="entry name" value="sigma70-ECF"/>
    <property type="match status" value="1"/>
</dbReference>
<dbReference type="InterPro" id="IPR036388">
    <property type="entry name" value="WH-like_DNA-bd_sf"/>
</dbReference>
<dbReference type="InterPro" id="IPR013325">
    <property type="entry name" value="RNA_pol_sigma_r2"/>
</dbReference>
<dbReference type="GO" id="GO:0016987">
    <property type="term" value="F:sigma factor activity"/>
    <property type="evidence" value="ECO:0007669"/>
    <property type="project" value="UniProtKB-KW"/>
</dbReference>
<protein>
    <submittedName>
        <fullName evidence="7">Sigma-70 family RNA polymerase sigma factor</fullName>
    </submittedName>
</protein>
<evidence type="ECO:0000313" key="7">
    <source>
        <dbReference type="EMBL" id="WDE04186.1"/>
    </source>
</evidence>
<dbReference type="Pfam" id="PF04542">
    <property type="entry name" value="Sigma70_r2"/>
    <property type="match status" value="1"/>
</dbReference>